<dbReference type="PANTHER" id="PTHR41709">
    <property type="entry name" value="KAIB-LIKE PROTEIN 1"/>
    <property type="match status" value="1"/>
</dbReference>
<dbReference type="InterPro" id="IPR039022">
    <property type="entry name" value="KaiB-like"/>
</dbReference>
<sequence length="111" mass="12438">MNAGSGDHAETDRPQYKLRLFITGSTPRSTRAIHNMRRICEENLHGLYDLEVIDVYESPEATRELQIVATPTLVKILPEPLRKIIGDLSDRERVLAGLNLAPLPPESPQNP</sequence>
<gene>
    <name evidence="2" type="ORF">ISP15_11730</name>
</gene>
<evidence type="ECO:0000313" key="2">
    <source>
        <dbReference type="EMBL" id="MFK2901008.1"/>
    </source>
</evidence>
<reference evidence="2 3" key="1">
    <citation type="submission" date="2020-10" db="EMBL/GenBank/DDBJ databases">
        <title>Phylogeny of dyella-like bacteria.</title>
        <authorList>
            <person name="Fu J."/>
        </authorList>
    </citation>
    <scope>NUCLEOTIDE SEQUENCE [LARGE SCALE GENOMIC DNA]</scope>
    <source>
        <strain evidence="2 3">JP1</strain>
    </source>
</reference>
<dbReference type="PANTHER" id="PTHR41709:SF2">
    <property type="entry name" value="CIRCADIAN CLOCK PROTEIN KAIB2"/>
    <property type="match status" value="1"/>
</dbReference>
<name>A0ABW8JIT9_9GAMM</name>
<dbReference type="SMART" id="SM01248">
    <property type="entry name" value="KaiB"/>
    <property type="match status" value="1"/>
</dbReference>
<dbReference type="Gene3D" id="3.40.30.10">
    <property type="entry name" value="Glutaredoxin"/>
    <property type="match status" value="1"/>
</dbReference>
<comment type="caution">
    <text evidence="2">The sequence shown here is derived from an EMBL/GenBank/DDBJ whole genome shotgun (WGS) entry which is preliminary data.</text>
</comment>
<keyword evidence="3" id="KW-1185">Reference proteome</keyword>
<dbReference type="Proteomes" id="UP001620461">
    <property type="component" value="Unassembled WGS sequence"/>
</dbReference>
<dbReference type="CDD" id="cd02978">
    <property type="entry name" value="KaiB_like"/>
    <property type="match status" value="1"/>
</dbReference>
<accession>A0ABW8JIT9</accession>
<dbReference type="InterPro" id="IPR011649">
    <property type="entry name" value="KaiB_domain"/>
</dbReference>
<protein>
    <submittedName>
        <fullName evidence="2">Circadian clock protein KaiB</fullName>
    </submittedName>
</protein>
<evidence type="ECO:0000259" key="1">
    <source>
        <dbReference type="SMART" id="SM01248"/>
    </source>
</evidence>
<feature type="domain" description="KaiB" evidence="1">
    <location>
        <begin position="19"/>
        <end position="100"/>
    </location>
</feature>
<dbReference type="InterPro" id="IPR036249">
    <property type="entry name" value="Thioredoxin-like_sf"/>
</dbReference>
<evidence type="ECO:0000313" key="3">
    <source>
        <dbReference type="Proteomes" id="UP001620461"/>
    </source>
</evidence>
<dbReference type="SUPFAM" id="SSF52833">
    <property type="entry name" value="Thioredoxin-like"/>
    <property type="match status" value="1"/>
</dbReference>
<dbReference type="EMBL" id="JADIKJ010000012">
    <property type="protein sequence ID" value="MFK2901008.1"/>
    <property type="molecule type" value="Genomic_DNA"/>
</dbReference>
<dbReference type="RefSeq" id="WP_404547532.1">
    <property type="nucleotide sequence ID" value="NZ_JADIKJ010000012.1"/>
</dbReference>
<dbReference type="Pfam" id="PF07689">
    <property type="entry name" value="KaiB"/>
    <property type="match status" value="1"/>
</dbReference>
<organism evidence="2 3">
    <name type="scientific">Dyella jejuensis</name>
    <dbReference type="NCBI Taxonomy" id="1432009"/>
    <lineage>
        <taxon>Bacteria</taxon>
        <taxon>Pseudomonadati</taxon>
        <taxon>Pseudomonadota</taxon>
        <taxon>Gammaproteobacteria</taxon>
        <taxon>Lysobacterales</taxon>
        <taxon>Rhodanobacteraceae</taxon>
        <taxon>Dyella</taxon>
    </lineage>
</organism>
<proteinExistence type="predicted"/>